<dbReference type="SUPFAM" id="SSF51735">
    <property type="entry name" value="NAD(P)-binding Rossmann-fold domains"/>
    <property type="match status" value="1"/>
</dbReference>
<dbReference type="InterPro" id="IPR020904">
    <property type="entry name" value="Sc_DH/Rdtase_CS"/>
</dbReference>
<evidence type="ECO:0000256" key="3">
    <source>
        <dbReference type="SAM" id="MobiDB-lite"/>
    </source>
</evidence>
<reference evidence="5" key="1">
    <citation type="journal article" date="2019" name="Int. J. Syst. Evol. Microbiol.">
        <title>The Global Catalogue of Microorganisms (GCM) 10K type strain sequencing project: providing services to taxonomists for standard genome sequencing and annotation.</title>
        <authorList>
            <consortium name="The Broad Institute Genomics Platform"/>
            <consortium name="The Broad Institute Genome Sequencing Center for Infectious Disease"/>
            <person name="Wu L."/>
            <person name="Ma J."/>
        </authorList>
    </citation>
    <scope>NUCLEOTIDE SEQUENCE [LARGE SCALE GENOMIC DNA]</scope>
    <source>
        <strain evidence="5">CGMCC 4.7466</strain>
    </source>
</reference>
<dbReference type="PANTHER" id="PTHR48107:SF16">
    <property type="entry name" value="NADPH-DEPENDENT ALDEHYDE REDUCTASE 1, CHLOROPLASTIC"/>
    <property type="match status" value="1"/>
</dbReference>
<dbReference type="InterPro" id="IPR036291">
    <property type="entry name" value="NAD(P)-bd_dom_sf"/>
</dbReference>
<dbReference type="PRINTS" id="PR00081">
    <property type="entry name" value="GDHRDH"/>
</dbReference>
<dbReference type="Gene3D" id="3.40.50.720">
    <property type="entry name" value="NAD(P)-binding Rossmann-like Domain"/>
    <property type="match status" value="1"/>
</dbReference>
<dbReference type="Pfam" id="PF13561">
    <property type="entry name" value="adh_short_C2"/>
    <property type="match status" value="1"/>
</dbReference>
<gene>
    <name evidence="4" type="ORF">ACFPFU_15730</name>
</gene>
<feature type="region of interest" description="Disordered" evidence="3">
    <location>
        <begin position="1"/>
        <end position="45"/>
    </location>
</feature>
<organism evidence="4 5">
    <name type="scientific">Negadavirga shengliensis</name>
    <dbReference type="NCBI Taxonomy" id="1389218"/>
    <lineage>
        <taxon>Bacteria</taxon>
        <taxon>Pseudomonadati</taxon>
        <taxon>Bacteroidota</taxon>
        <taxon>Cytophagia</taxon>
        <taxon>Cytophagales</taxon>
        <taxon>Cyclobacteriaceae</taxon>
        <taxon>Negadavirga</taxon>
    </lineage>
</organism>
<dbReference type="PROSITE" id="PS00061">
    <property type="entry name" value="ADH_SHORT"/>
    <property type="match status" value="1"/>
</dbReference>
<sequence length="295" mass="31708">MSNINPAKNPQEKYEQPPYPEQEQEVPGTEEALQPKADHGEMTYKGSGKLAGKKAVITGGDSGIGRAVAIAFAREGADVMISYLSEDEDAKKTLSYIEEAERKAVSVKGDISEESHCKAIIQKAVDEFGRIDILVNNAAYQMARESLEELSSEEWDYTFKTNIYAMFYLCKAAKPHMPPGSAIINTTSVNAYDPKPILVAYAATKGAIQNFTASMGQLLADDGIRVNCVAPGPVWTPLIPATMPGEAVKNFGKNTPMKRAGQPAELAAVYVLLACDDSSYMTGSTVQVTGGTPTI</sequence>
<evidence type="ECO:0000256" key="1">
    <source>
        <dbReference type="ARBA" id="ARBA00006484"/>
    </source>
</evidence>
<dbReference type="EC" id="1.1.1.47" evidence="4"/>
<dbReference type="PRINTS" id="PR00080">
    <property type="entry name" value="SDRFAMILY"/>
</dbReference>
<dbReference type="RefSeq" id="WP_377065732.1">
    <property type="nucleotide sequence ID" value="NZ_JBHSJJ010000009.1"/>
</dbReference>
<dbReference type="PANTHER" id="PTHR48107">
    <property type="entry name" value="NADPH-DEPENDENT ALDEHYDE REDUCTASE-LIKE PROTEIN, CHLOROPLASTIC-RELATED"/>
    <property type="match status" value="1"/>
</dbReference>
<keyword evidence="5" id="KW-1185">Reference proteome</keyword>
<dbReference type="NCBIfam" id="NF005559">
    <property type="entry name" value="PRK07231.1"/>
    <property type="match status" value="1"/>
</dbReference>
<dbReference type="GO" id="GO:0047936">
    <property type="term" value="F:glucose 1-dehydrogenase [NAD(P)+] activity"/>
    <property type="evidence" value="ECO:0007669"/>
    <property type="project" value="UniProtKB-EC"/>
</dbReference>
<dbReference type="InterPro" id="IPR002347">
    <property type="entry name" value="SDR_fam"/>
</dbReference>
<dbReference type="Proteomes" id="UP001595818">
    <property type="component" value="Unassembled WGS sequence"/>
</dbReference>
<protein>
    <submittedName>
        <fullName evidence="4">Glucose 1-dehydrogenase</fullName>
        <ecNumber evidence="4">1.1.1.47</ecNumber>
    </submittedName>
</protein>
<accession>A0ABV9T370</accession>
<evidence type="ECO:0000313" key="4">
    <source>
        <dbReference type="EMBL" id="MFC4873149.1"/>
    </source>
</evidence>
<proteinExistence type="inferred from homology"/>
<dbReference type="EMBL" id="JBHSJJ010000009">
    <property type="protein sequence ID" value="MFC4873149.1"/>
    <property type="molecule type" value="Genomic_DNA"/>
</dbReference>
<evidence type="ECO:0000256" key="2">
    <source>
        <dbReference type="ARBA" id="ARBA00023002"/>
    </source>
</evidence>
<keyword evidence="2 4" id="KW-0560">Oxidoreductase</keyword>
<comment type="similarity">
    <text evidence="1">Belongs to the short-chain dehydrogenases/reductases (SDR) family.</text>
</comment>
<name>A0ABV9T370_9BACT</name>
<comment type="caution">
    <text evidence="4">The sequence shown here is derived from an EMBL/GenBank/DDBJ whole genome shotgun (WGS) entry which is preliminary data.</text>
</comment>
<evidence type="ECO:0000313" key="5">
    <source>
        <dbReference type="Proteomes" id="UP001595818"/>
    </source>
</evidence>